<dbReference type="AlphaFoldDB" id="A0A918YTT4"/>
<evidence type="ECO:0000313" key="2">
    <source>
        <dbReference type="EMBL" id="GHE15713.1"/>
    </source>
</evidence>
<keyword evidence="3" id="KW-1185">Reference proteome</keyword>
<protein>
    <recommendedName>
        <fullName evidence="1">PPM-type phosphatase domain-containing protein</fullName>
    </recommendedName>
</protein>
<evidence type="ECO:0000313" key="3">
    <source>
        <dbReference type="Proteomes" id="UP000655443"/>
    </source>
</evidence>
<accession>A0A918YTT4</accession>
<evidence type="ECO:0000259" key="1">
    <source>
        <dbReference type="Pfam" id="PF07228"/>
    </source>
</evidence>
<dbReference type="Gene3D" id="3.60.40.10">
    <property type="entry name" value="PPM-type phosphatase domain"/>
    <property type="match status" value="1"/>
</dbReference>
<proteinExistence type="predicted"/>
<gene>
    <name evidence="2" type="ORF">GCM10010339_91240</name>
</gene>
<comment type="caution">
    <text evidence="2">The sequence shown here is derived from an EMBL/GenBank/DDBJ whole genome shotgun (WGS) entry which is preliminary data.</text>
</comment>
<sequence>MPFRQTARPLPPGSTLALYIDGLVERPGTDIEAQIDVLARTLDVEPRGAPADPQRLDRAAGRLMRTFIPDTVAHDDDATLLLVGLPDQDGGGACG</sequence>
<dbReference type="EMBL" id="BMVG01000067">
    <property type="protein sequence ID" value="GHE15713.1"/>
    <property type="molecule type" value="Genomic_DNA"/>
</dbReference>
<dbReference type="Proteomes" id="UP000655443">
    <property type="component" value="Unassembled WGS sequence"/>
</dbReference>
<name>A0A918YTT4_9ACTN</name>
<organism evidence="2 3">
    <name type="scientific">Streptomyces alanosinicus</name>
    <dbReference type="NCBI Taxonomy" id="68171"/>
    <lineage>
        <taxon>Bacteria</taxon>
        <taxon>Bacillati</taxon>
        <taxon>Actinomycetota</taxon>
        <taxon>Actinomycetes</taxon>
        <taxon>Kitasatosporales</taxon>
        <taxon>Streptomycetaceae</taxon>
        <taxon>Streptomyces</taxon>
    </lineage>
</organism>
<dbReference type="Pfam" id="PF07228">
    <property type="entry name" value="SpoIIE"/>
    <property type="match status" value="1"/>
</dbReference>
<reference evidence="2" key="2">
    <citation type="submission" date="2020-09" db="EMBL/GenBank/DDBJ databases">
        <authorList>
            <person name="Sun Q."/>
            <person name="Ohkuma M."/>
        </authorList>
    </citation>
    <scope>NUCLEOTIDE SEQUENCE</scope>
    <source>
        <strain evidence="2">JCM 4714</strain>
    </source>
</reference>
<reference evidence="2" key="1">
    <citation type="journal article" date="2014" name="Int. J. Syst. Evol. Microbiol.">
        <title>Complete genome sequence of Corynebacterium casei LMG S-19264T (=DSM 44701T), isolated from a smear-ripened cheese.</title>
        <authorList>
            <consortium name="US DOE Joint Genome Institute (JGI-PGF)"/>
            <person name="Walter F."/>
            <person name="Albersmeier A."/>
            <person name="Kalinowski J."/>
            <person name="Ruckert C."/>
        </authorList>
    </citation>
    <scope>NUCLEOTIDE SEQUENCE</scope>
    <source>
        <strain evidence="2">JCM 4714</strain>
    </source>
</reference>
<dbReference type="InterPro" id="IPR001932">
    <property type="entry name" value="PPM-type_phosphatase-like_dom"/>
</dbReference>
<feature type="domain" description="PPM-type phosphatase" evidence="1">
    <location>
        <begin position="2"/>
        <end position="84"/>
    </location>
</feature>
<dbReference type="InterPro" id="IPR036457">
    <property type="entry name" value="PPM-type-like_dom_sf"/>
</dbReference>